<evidence type="ECO:0000313" key="3">
    <source>
        <dbReference type="Proteomes" id="UP000261166"/>
    </source>
</evidence>
<protein>
    <submittedName>
        <fullName evidence="2">Extracellular solute-binding protein</fullName>
    </submittedName>
</protein>
<evidence type="ECO:0000256" key="1">
    <source>
        <dbReference type="SAM" id="SignalP"/>
    </source>
</evidence>
<dbReference type="Gene3D" id="3.40.190.10">
    <property type="entry name" value="Periplasmic binding protein-like II"/>
    <property type="match status" value="2"/>
</dbReference>
<organism evidence="2 3">
    <name type="scientific">Eisenbergiella massiliensis</name>
    <dbReference type="NCBI Taxonomy" id="1720294"/>
    <lineage>
        <taxon>Bacteria</taxon>
        <taxon>Bacillati</taxon>
        <taxon>Bacillota</taxon>
        <taxon>Clostridia</taxon>
        <taxon>Lachnospirales</taxon>
        <taxon>Lachnospiraceae</taxon>
        <taxon>Eisenbergiella</taxon>
    </lineage>
</organism>
<keyword evidence="1" id="KW-0732">Signal</keyword>
<dbReference type="EMBL" id="QVLU01000004">
    <property type="protein sequence ID" value="RGE73121.1"/>
    <property type="molecule type" value="Genomic_DNA"/>
</dbReference>
<evidence type="ECO:0000313" key="2">
    <source>
        <dbReference type="EMBL" id="RGE73121.1"/>
    </source>
</evidence>
<dbReference type="InterPro" id="IPR050490">
    <property type="entry name" value="Bact_solute-bd_prot1"/>
</dbReference>
<dbReference type="PROSITE" id="PS51257">
    <property type="entry name" value="PROKAR_LIPOPROTEIN"/>
    <property type="match status" value="1"/>
</dbReference>
<accession>A0A3E3J213</accession>
<dbReference type="PANTHER" id="PTHR43649">
    <property type="entry name" value="ARABINOSE-BINDING PROTEIN-RELATED"/>
    <property type="match status" value="1"/>
</dbReference>
<gene>
    <name evidence="2" type="ORF">DWY69_06470</name>
</gene>
<reference evidence="2 3" key="1">
    <citation type="submission" date="2018-08" db="EMBL/GenBank/DDBJ databases">
        <title>A genome reference for cultivated species of the human gut microbiota.</title>
        <authorList>
            <person name="Zou Y."/>
            <person name="Xue W."/>
            <person name="Luo G."/>
        </authorList>
    </citation>
    <scope>NUCLEOTIDE SEQUENCE [LARGE SCALE GENOMIC DNA]</scope>
    <source>
        <strain evidence="2 3">AF26-4BH</strain>
    </source>
</reference>
<comment type="caution">
    <text evidence="2">The sequence shown here is derived from an EMBL/GenBank/DDBJ whole genome shotgun (WGS) entry which is preliminary data.</text>
</comment>
<dbReference type="AlphaFoldDB" id="A0A3E3J213"/>
<dbReference type="Proteomes" id="UP000261166">
    <property type="component" value="Unassembled WGS sequence"/>
</dbReference>
<dbReference type="SUPFAM" id="SSF53850">
    <property type="entry name" value="Periplasmic binding protein-like II"/>
    <property type="match status" value="1"/>
</dbReference>
<name>A0A3E3J213_9FIRM</name>
<feature type="chain" id="PRO_5039598095" evidence="1">
    <location>
        <begin position="31"/>
        <end position="569"/>
    </location>
</feature>
<proteinExistence type="predicted"/>
<dbReference type="PANTHER" id="PTHR43649:SF12">
    <property type="entry name" value="DIACETYLCHITOBIOSE BINDING PROTEIN DASA"/>
    <property type="match status" value="1"/>
</dbReference>
<dbReference type="OrthoDB" id="2491264at2"/>
<feature type="signal peptide" evidence="1">
    <location>
        <begin position="1"/>
        <end position="30"/>
    </location>
</feature>
<sequence length="569" mass="62987">MKKSIYSGLKKSWKKSLSMGLVLCVLGMSAAGCGKTAETTETAGTTGTDVQVSEESGKEKITIALQANSFITDYDDNYLTKKLEEEMGVDIEIYQLPADSNEMKTKISLMVSGGEELPDVFCTYGIPQELILDYGSKGAFISLNDYLDNPETAPNFNAIPEEEKQAILDTITSADGNIYSLAKYEPQSWNLTPYRMYINQAWLDKLGLDMPETTDELHEVLKAFVNNDPNGNGVKDEIGVYGLAAGGYGENITVALMNSFIFYNGGLSLAEDGKTVIAPYATEEWKKGLAYMAGLYSEGLLSASIFTDDSTQFKAVLNNEAANLVGVVSAGSTSNWADANTNPNFLEMELLSPLQGPDGIAYTPYTPYNSEPTWYITSSCKNPELAVKMGDLFFRQDISMTARYGEEGVDWSMEDDVLSKYTTPYIDMGIFDKVTAVDLSNLWAQNNNKSWHNIGPRYASLTFTDGVALGTEDYNPELKTEQLKAQNYLKYQSAHPEHVLSGYKYTLEETERITEAATNIPDFVKQSVAEFVTGARSLEDWDQYLEELNNMGLQEYVECTQAAFDRLNQ</sequence>
<dbReference type="RefSeq" id="WP_025488212.1">
    <property type="nucleotide sequence ID" value="NZ_CALBAU010000274.1"/>
</dbReference>